<gene>
    <name evidence="3" type="ORF">GLP15_2168</name>
</gene>
<organism evidence="3 4">
    <name type="scientific">Giardia intestinalis (strain P15)</name>
    <name type="common">Giardia lamblia</name>
    <dbReference type="NCBI Taxonomy" id="658858"/>
    <lineage>
        <taxon>Eukaryota</taxon>
        <taxon>Metamonada</taxon>
        <taxon>Diplomonadida</taxon>
        <taxon>Hexamitidae</taxon>
        <taxon>Giardiinae</taxon>
        <taxon>Giardia</taxon>
    </lineage>
</organism>
<dbReference type="Proteomes" id="UP000008974">
    <property type="component" value="Unassembled WGS sequence"/>
</dbReference>
<evidence type="ECO:0000256" key="2">
    <source>
        <dbReference type="SAM" id="MobiDB-lite"/>
    </source>
</evidence>
<feature type="coiled-coil region" evidence="1">
    <location>
        <begin position="696"/>
        <end position="765"/>
    </location>
</feature>
<feature type="region of interest" description="Disordered" evidence="2">
    <location>
        <begin position="1429"/>
        <end position="1455"/>
    </location>
</feature>
<dbReference type="PANTHER" id="PTHR23159">
    <property type="entry name" value="CENTROSOMAL PROTEIN 2"/>
    <property type="match status" value="1"/>
</dbReference>
<feature type="coiled-coil region" evidence="1">
    <location>
        <begin position="954"/>
        <end position="1041"/>
    </location>
</feature>
<feature type="coiled-coil region" evidence="1">
    <location>
        <begin position="795"/>
        <end position="891"/>
    </location>
</feature>
<feature type="region of interest" description="Disordered" evidence="2">
    <location>
        <begin position="618"/>
        <end position="637"/>
    </location>
</feature>
<dbReference type="PANTHER" id="PTHR23159:SF31">
    <property type="entry name" value="CENTROSOME-ASSOCIATED PROTEIN CEP250 ISOFORM X1"/>
    <property type="match status" value="1"/>
</dbReference>
<name>E1F6Y1_GIAIA</name>
<reference evidence="3 4" key="1">
    <citation type="journal article" date="2010" name="BMC Genomics">
        <title>Genome analysis and comparative genomics of a Giardia intestinalis assemblage E isolate.</title>
        <authorList>
            <person name="Jerlstrom-Hultqvist J."/>
            <person name="Franzen O."/>
            <person name="Ankarklev J."/>
            <person name="Xu F."/>
            <person name="Nohynkova E."/>
            <person name="Andersson J.O."/>
            <person name="Svard S.G."/>
            <person name="Andersson B."/>
        </authorList>
    </citation>
    <scope>NUCLEOTIDE SEQUENCE [LARGE SCALE GENOMIC DNA]</scope>
    <source>
        <strain evidence="3 4">P15</strain>
    </source>
</reference>
<comment type="caution">
    <text evidence="3">The sequence shown here is derived from an EMBL/GenBank/DDBJ whole genome shotgun (WGS) entry which is preliminary data.</text>
</comment>
<feature type="compositionally biased region" description="Polar residues" evidence="2">
    <location>
        <begin position="91"/>
        <end position="101"/>
    </location>
</feature>
<dbReference type="VEuPathDB" id="GiardiaDB:GLP15_2168"/>
<dbReference type="OMA" id="VEACKRQ"/>
<feature type="coiled-coil region" evidence="1">
    <location>
        <begin position="1077"/>
        <end position="1181"/>
    </location>
</feature>
<evidence type="ECO:0000313" key="4">
    <source>
        <dbReference type="Proteomes" id="UP000008974"/>
    </source>
</evidence>
<feature type="compositionally biased region" description="Polar residues" evidence="2">
    <location>
        <begin position="41"/>
        <end position="53"/>
    </location>
</feature>
<dbReference type="EMBL" id="ACVC01000209">
    <property type="protein sequence ID" value="EFO61803.1"/>
    <property type="molecule type" value="Genomic_DNA"/>
</dbReference>
<evidence type="ECO:0000313" key="3">
    <source>
        <dbReference type="EMBL" id="EFO61803.1"/>
    </source>
</evidence>
<accession>E1F6Y1</accession>
<proteinExistence type="predicted"/>
<keyword evidence="1" id="KW-0175">Coiled coil</keyword>
<sequence length="1455" mass="164575">MAPKKQTGMVKGGKTYVAQVPNARGEYSIRDEHYVSPDPRPSSQELRAASQRNLVAKLTGGPAKVTSTEMSEPEKKRPPSAKTNPDHSSQEADGSSQHQYDANLISDNITKRDITRDHYPPILRQFLALGPDEAVRRLVNDVNLTDVFVVGSNRDQDLYLRRLSAQAANLANFFNAHRQNLVDDKINANTSVAEIVPPLVSHIYDLYYKATNSDYKPSRHVWDKSVGSFYSNEKDLGKNIVSVPQGSEQFVLDKFSVPNTAIRSNLWKPLTVNALQPPDEYDSEILKAFQTKNKTEKLELYEDIVEDAFLVFLPLTVNFLVNQLKKANKAERGILDDRLSFDEDMTNLQLYLNELTDKRNAFISPDSVHSNVEKIRNIDNAFSTYPLINQLISRLVDWDIGNHVFKHPSVAWEDAAGELIDSKNIINRNQQDARELAETIVRATDLAARLEHHVKGVDTEETPLLKTHNYLKTDPESGLFVTEIIKERGDTLKDLVKVLTHFQNGTFVPDIMKTKGTVPYSFLDKVYNKFFDESADEAYSEESTSRPELGPNDPKAGEYLGREIIDHEREVAEASDFKPPSISQILESQSAPQETSKSLISETSERLINSLAARGYNISKLPPRGPVSPASNQPDEESTIPLVTEASVPLTGENLVSLNALHQTFTNLASKILNKPFYDSDLRQINELSELILNQFNDQKNTIKQLHREQERLEQTEGQSQAMVEWAQGEINKNHETIRTMDKEAEALREEQRRLQNQLQERTREVGLIQEELKNQATVFGARLSEIEKERTQAIDELNQRKVAHEVQITKLTAEAQRLQQALQQVPANNALASQNAALRDELSLLRDQLRDKQDQILQLEAGQEEIAQQYQLLERERAVLETAAQVLTQDQGIDAEPVGPDPDQEIDNIIQAALNAPVPQLVDQALLNYFNAPEASALQGRVGPANDLLVSHLASVRDRLDAANERLNQAQMATSDYLDQARATNNNLTAELEQTKASLAHTNSFAEQLKRDNRVINQANLELGRQLELKEAVNQDLQRQLTTVIGELNQLGPEKTEREAYILQLLTERELAANQLRVKEAEVVGLGNQLKNLTDQLTNVQGKLSISEADLKHYKARTRDLEEDLDKKDAELEEYQQEGFQRARLLDDKNAVIRDLTEKIQEATKETAEAQEQTANTLRDIYIEDLRARRKESARIDAHRLRKEIDFDIAARKQELANQERELIHRLKANERAEERTFRAQEMMFQGEREDARRGADHQRRIDRLNLETAGRREDREHRAALDLSRQATRGNMSLNARTAKNKASAGLISKLAGSTDPVIKALGTTMFTSYLKDLTSLSDDELMGTNYEQLIKMHDDGSIDRIIAALATPSNAINDTLGKRISDLENTTRNFINMVSQRTAHVGAAQAYHPPRRVFVGRDGRAYQGNRRARRVAKPRRLPPRNSRGRFVRRVKK</sequence>
<protein>
    <submittedName>
        <fullName evidence="3">Uncharacterized protein</fullName>
    </submittedName>
</protein>
<evidence type="ECO:0000256" key="1">
    <source>
        <dbReference type="SAM" id="Coils"/>
    </source>
</evidence>
<feature type="region of interest" description="Disordered" evidence="2">
    <location>
        <begin position="538"/>
        <end position="558"/>
    </location>
</feature>
<feature type="region of interest" description="Disordered" evidence="2">
    <location>
        <begin position="1"/>
        <end position="101"/>
    </location>
</feature>